<dbReference type="VEuPathDB" id="TriTrypDB:Lsey_0001_0560"/>
<dbReference type="OrthoDB" id="271940at2759"/>
<dbReference type="OMA" id="FPQHDAL"/>
<feature type="region of interest" description="Disordered" evidence="1">
    <location>
        <begin position="734"/>
        <end position="763"/>
    </location>
</feature>
<protein>
    <submittedName>
        <fullName evidence="2">Uncharacterized protein</fullName>
    </submittedName>
</protein>
<dbReference type="Proteomes" id="UP000038009">
    <property type="component" value="Unassembled WGS sequence"/>
</dbReference>
<accession>A0A0N1I2J2</accession>
<keyword evidence="3" id="KW-1185">Reference proteome</keyword>
<evidence type="ECO:0000256" key="1">
    <source>
        <dbReference type="SAM" id="MobiDB-lite"/>
    </source>
</evidence>
<name>A0A0N1I2J2_LEPSE</name>
<sequence length="763" mass="82991">MIVNPLGAQWTTDNVAELFSADDVGLRDVLYAEAVTDYLQSIQVVPVTGQSPRRGGLSMMKEEAVSGPLTAANRVRCVLRYIHVHSEELFALLQGNAELHTANKAVLAEGGELPNPVVGCAEHADDKLEFNSGDNSIPPADSSCEENGSPCTFFTPQDVAGEAFSAEDLEHRLLINLTELLSFCIGQSSEQSEVNAVVSACTVALSCAKTLEAQRAFAVQRLLLEAFDSDFETTTQAIADALTPAVITGVVENLASNSIIAETLIALFGSALSAVWMVRPTTKTALFTSRWIELSFPTVLCAYLPIAISDPGMYHYFYFFKELLKRGYSHSAGPVVDVLLGEPLVSSYVESILHCCECDLNWPPLFTPEGSVAPPVSLAADGMEVLASIVSLVRKSLVLPESKSMYETSIQYITPLKVLLSQANRITALLDLTEREKAQPAAHSSSRSRQTSWTRQGLGPLRLAVCELFVELSLFQLAEVDRTLISSNFFPAFFACCERFPQHDALARCLHRCILAVFERATLMGESLSDAGDRDMLWKYFVQPETVRLACGRMFSIVGALTHLAEVSSTSLSSHCIDMLTNLAPMPLFQAVAGGPLEDHLAAFRSSRSIQKRVHNMSTPITGKDYENPGSADLPQSAHRDTINLAGDRFHGSRTGGVARSSRLSDVAKKVSNGAYVIVRHSSSDDRPQRLVIDDKVDIEALKQEVHDLQEAGSPQVRSYPSFSSVNISFFSDTEEQPVDEAAKKHGKSVKVKSPLVSQEAPA</sequence>
<evidence type="ECO:0000313" key="3">
    <source>
        <dbReference type="Proteomes" id="UP000038009"/>
    </source>
</evidence>
<comment type="caution">
    <text evidence="2">The sequence shown here is derived from an EMBL/GenBank/DDBJ whole genome shotgun (WGS) entry which is preliminary data.</text>
</comment>
<dbReference type="EMBL" id="LJSK01000001">
    <property type="protein sequence ID" value="KPI90823.1"/>
    <property type="molecule type" value="Genomic_DNA"/>
</dbReference>
<evidence type="ECO:0000313" key="2">
    <source>
        <dbReference type="EMBL" id="KPI90823.1"/>
    </source>
</evidence>
<organism evidence="2 3">
    <name type="scientific">Leptomonas seymouri</name>
    <dbReference type="NCBI Taxonomy" id="5684"/>
    <lineage>
        <taxon>Eukaryota</taxon>
        <taxon>Discoba</taxon>
        <taxon>Euglenozoa</taxon>
        <taxon>Kinetoplastea</taxon>
        <taxon>Metakinetoplastina</taxon>
        <taxon>Trypanosomatida</taxon>
        <taxon>Trypanosomatidae</taxon>
        <taxon>Leishmaniinae</taxon>
        <taxon>Leptomonas</taxon>
    </lineage>
</organism>
<gene>
    <name evidence="2" type="ORF">ABL78_0056</name>
</gene>
<reference evidence="2 3" key="1">
    <citation type="journal article" date="2015" name="PLoS Pathog.">
        <title>Leptomonas seymouri: Adaptations to the Dixenous Life Cycle Analyzed by Genome Sequencing, Transcriptome Profiling and Co-infection with Leishmania donovani.</title>
        <authorList>
            <person name="Kraeva N."/>
            <person name="Butenko A."/>
            <person name="Hlavacova J."/>
            <person name="Kostygov A."/>
            <person name="Myskova J."/>
            <person name="Grybchuk D."/>
            <person name="Lestinova T."/>
            <person name="Votypka J."/>
            <person name="Volf P."/>
            <person name="Opperdoes F."/>
            <person name="Flegontov P."/>
            <person name="Lukes J."/>
            <person name="Yurchenko V."/>
        </authorList>
    </citation>
    <scope>NUCLEOTIDE SEQUENCE [LARGE SCALE GENOMIC DNA]</scope>
    <source>
        <strain evidence="2 3">ATCC 30220</strain>
    </source>
</reference>
<dbReference type="AlphaFoldDB" id="A0A0N1I2J2"/>
<proteinExistence type="predicted"/>